<dbReference type="InterPro" id="IPR036961">
    <property type="entry name" value="Kinesin_motor_dom_sf"/>
</dbReference>
<evidence type="ECO:0000313" key="3">
    <source>
        <dbReference type="EMBL" id="KAL3287093.1"/>
    </source>
</evidence>
<evidence type="ECO:0000313" key="4">
    <source>
        <dbReference type="Proteomes" id="UP001516400"/>
    </source>
</evidence>
<dbReference type="EMBL" id="JABFTP020000185">
    <property type="protein sequence ID" value="KAL3287093.1"/>
    <property type="molecule type" value="Genomic_DNA"/>
</dbReference>
<protein>
    <submittedName>
        <fullName evidence="3">Uncharacterized protein</fullName>
    </submittedName>
</protein>
<dbReference type="InterPro" id="IPR027417">
    <property type="entry name" value="P-loop_NTPase"/>
</dbReference>
<evidence type="ECO:0000256" key="1">
    <source>
        <dbReference type="ARBA" id="ARBA00022741"/>
    </source>
</evidence>
<dbReference type="GO" id="GO:0005524">
    <property type="term" value="F:ATP binding"/>
    <property type="evidence" value="ECO:0007669"/>
    <property type="project" value="UniProtKB-KW"/>
</dbReference>
<evidence type="ECO:0000256" key="2">
    <source>
        <dbReference type="ARBA" id="ARBA00022840"/>
    </source>
</evidence>
<dbReference type="AlphaFoldDB" id="A0ABD2P8P9"/>
<keyword evidence="1" id="KW-0547">Nucleotide-binding</keyword>
<proteinExistence type="predicted"/>
<keyword evidence="2" id="KW-0067">ATP-binding</keyword>
<sequence>MVQLEFSSTGALPDGGVQDMTWLTVLDEEVINGNLKIRYEKDQIYVSFLKQLLLCFS</sequence>
<name>A0ABD2P8P9_9CUCU</name>
<dbReference type="SUPFAM" id="SSF52540">
    <property type="entry name" value="P-loop containing nucleoside triphosphate hydrolases"/>
    <property type="match status" value="1"/>
</dbReference>
<gene>
    <name evidence="3" type="ORF">HHI36_001577</name>
</gene>
<comment type="caution">
    <text evidence="3">The sequence shown here is derived from an EMBL/GenBank/DDBJ whole genome shotgun (WGS) entry which is preliminary data.</text>
</comment>
<dbReference type="Gene3D" id="3.40.850.10">
    <property type="entry name" value="Kinesin motor domain"/>
    <property type="match status" value="1"/>
</dbReference>
<organism evidence="3 4">
    <name type="scientific">Cryptolaemus montrouzieri</name>
    <dbReference type="NCBI Taxonomy" id="559131"/>
    <lineage>
        <taxon>Eukaryota</taxon>
        <taxon>Metazoa</taxon>
        <taxon>Ecdysozoa</taxon>
        <taxon>Arthropoda</taxon>
        <taxon>Hexapoda</taxon>
        <taxon>Insecta</taxon>
        <taxon>Pterygota</taxon>
        <taxon>Neoptera</taxon>
        <taxon>Endopterygota</taxon>
        <taxon>Coleoptera</taxon>
        <taxon>Polyphaga</taxon>
        <taxon>Cucujiformia</taxon>
        <taxon>Coccinelloidea</taxon>
        <taxon>Coccinellidae</taxon>
        <taxon>Scymninae</taxon>
        <taxon>Scymnini</taxon>
        <taxon>Cryptolaemus</taxon>
    </lineage>
</organism>
<dbReference type="Proteomes" id="UP001516400">
    <property type="component" value="Unassembled WGS sequence"/>
</dbReference>
<keyword evidence="4" id="KW-1185">Reference proteome</keyword>
<accession>A0ABD2P8P9</accession>
<reference evidence="3 4" key="1">
    <citation type="journal article" date="2021" name="BMC Biol.">
        <title>Horizontally acquired antibacterial genes associated with adaptive radiation of ladybird beetles.</title>
        <authorList>
            <person name="Li H.S."/>
            <person name="Tang X.F."/>
            <person name="Huang Y.H."/>
            <person name="Xu Z.Y."/>
            <person name="Chen M.L."/>
            <person name="Du X.Y."/>
            <person name="Qiu B.Y."/>
            <person name="Chen P.T."/>
            <person name="Zhang W."/>
            <person name="Slipinski A."/>
            <person name="Escalona H.E."/>
            <person name="Waterhouse R.M."/>
            <person name="Zwick A."/>
            <person name="Pang H."/>
        </authorList>
    </citation>
    <scope>NUCLEOTIDE SEQUENCE [LARGE SCALE GENOMIC DNA]</scope>
    <source>
        <strain evidence="3">SYSU2018</strain>
    </source>
</reference>